<organism evidence="3 4">
    <name type="scientific">Zizania palustris</name>
    <name type="common">Northern wild rice</name>
    <dbReference type="NCBI Taxonomy" id="103762"/>
    <lineage>
        <taxon>Eukaryota</taxon>
        <taxon>Viridiplantae</taxon>
        <taxon>Streptophyta</taxon>
        <taxon>Embryophyta</taxon>
        <taxon>Tracheophyta</taxon>
        <taxon>Spermatophyta</taxon>
        <taxon>Magnoliopsida</taxon>
        <taxon>Liliopsida</taxon>
        <taxon>Poales</taxon>
        <taxon>Poaceae</taxon>
        <taxon>BOP clade</taxon>
        <taxon>Oryzoideae</taxon>
        <taxon>Oryzeae</taxon>
        <taxon>Zizaniinae</taxon>
        <taxon>Zizania</taxon>
    </lineage>
</organism>
<evidence type="ECO:0000256" key="1">
    <source>
        <dbReference type="SAM" id="MobiDB-lite"/>
    </source>
</evidence>
<name>A0A8J6BFI0_ZIZPA</name>
<dbReference type="InterPro" id="IPR025525">
    <property type="entry name" value="hAT-like_transposase_RNase-H"/>
</dbReference>
<dbReference type="AlphaFoldDB" id="A0A8J6BFI0"/>
<dbReference type="Pfam" id="PF14372">
    <property type="entry name" value="hAT-like_RNase-H"/>
    <property type="match status" value="1"/>
</dbReference>
<feature type="compositionally biased region" description="Acidic residues" evidence="1">
    <location>
        <begin position="113"/>
        <end position="129"/>
    </location>
</feature>
<feature type="domain" description="hAT-like transposase RNase-H fold" evidence="2">
    <location>
        <begin position="1"/>
        <end position="34"/>
    </location>
</feature>
<dbReference type="GO" id="GO:0003677">
    <property type="term" value="F:DNA binding"/>
    <property type="evidence" value="ECO:0007669"/>
    <property type="project" value="InterPro"/>
</dbReference>
<reference evidence="3" key="2">
    <citation type="submission" date="2021-02" db="EMBL/GenBank/DDBJ databases">
        <authorList>
            <person name="Kimball J.A."/>
            <person name="Haas M.W."/>
            <person name="Macchietto M."/>
            <person name="Kono T."/>
            <person name="Duquette J."/>
            <person name="Shao M."/>
        </authorList>
    </citation>
    <scope>NUCLEOTIDE SEQUENCE</scope>
    <source>
        <tissue evidence="3">Fresh leaf tissue</tissue>
    </source>
</reference>
<gene>
    <name evidence="3" type="ORF">GUJ93_ZPchr0010g10316</name>
</gene>
<keyword evidence="4" id="KW-1185">Reference proteome</keyword>
<protein>
    <recommendedName>
        <fullName evidence="2">hAT-like transposase RNase-H fold domain-containing protein</fullName>
    </recommendedName>
</protein>
<accession>A0A8J6BFI0</accession>
<feature type="region of interest" description="Disordered" evidence="1">
    <location>
        <begin position="109"/>
        <end position="129"/>
    </location>
</feature>
<dbReference type="OrthoDB" id="1937726at2759"/>
<evidence type="ECO:0000313" key="3">
    <source>
        <dbReference type="EMBL" id="KAG8084311.1"/>
    </source>
</evidence>
<dbReference type="EMBL" id="JAAALK010000082">
    <property type="protein sequence ID" value="KAG8084311.1"/>
    <property type="molecule type" value="Genomic_DNA"/>
</dbReference>
<sequence length="129" mass="15001">MANSMNIKFDKYWKRSNLALSAAYFLDPRFKMKIGTEPQPTPSNSDFETKENEFTEEADVDFMNYVRLEPEIVEALICTKDWLARSRDSNKRVGSILNDLEVMETMDANLTLDDLEDMEKEPESSDEEE</sequence>
<dbReference type="PANTHER" id="PTHR23272">
    <property type="entry name" value="BED FINGER-RELATED"/>
    <property type="match status" value="1"/>
</dbReference>
<dbReference type="Proteomes" id="UP000729402">
    <property type="component" value="Unassembled WGS sequence"/>
</dbReference>
<reference evidence="3" key="1">
    <citation type="journal article" date="2021" name="bioRxiv">
        <title>Whole Genome Assembly and Annotation of Northern Wild Rice, Zizania palustris L., Supports a Whole Genome Duplication in the Zizania Genus.</title>
        <authorList>
            <person name="Haas M."/>
            <person name="Kono T."/>
            <person name="Macchietto M."/>
            <person name="Millas R."/>
            <person name="McGilp L."/>
            <person name="Shao M."/>
            <person name="Duquette J."/>
            <person name="Hirsch C.N."/>
            <person name="Kimball J."/>
        </authorList>
    </citation>
    <scope>NUCLEOTIDE SEQUENCE</scope>
    <source>
        <tissue evidence="3">Fresh leaf tissue</tissue>
    </source>
</reference>
<proteinExistence type="predicted"/>
<evidence type="ECO:0000259" key="2">
    <source>
        <dbReference type="Pfam" id="PF14372"/>
    </source>
</evidence>
<evidence type="ECO:0000313" key="4">
    <source>
        <dbReference type="Proteomes" id="UP000729402"/>
    </source>
</evidence>
<dbReference type="PANTHER" id="PTHR23272:SF161">
    <property type="entry name" value="ZINC FINGER BED DOMAIN-CONTAINING PROTEIN RICESLEEPER 1-LIKE"/>
    <property type="match status" value="1"/>
</dbReference>
<comment type="caution">
    <text evidence="3">The sequence shown here is derived from an EMBL/GenBank/DDBJ whole genome shotgun (WGS) entry which is preliminary data.</text>
</comment>